<evidence type="ECO:0000313" key="2">
    <source>
        <dbReference type="EMBL" id="PIA43974.1"/>
    </source>
</evidence>
<dbReference type="STRING" id="218851.A0A2G5DKD6"/>
<dbReference type="AlphaFoldDB" id="A0A2G5DKD6"/>
<keyword evidence="3" id="KW-1185">Reference proteome</keyword>
<name>A0A2G5DKD6_AQUCA</name>
<evidence type="ECO:0000256" key="1">
    <source>
        <dbReference type="SAM" id="MobiDB-lite"/>
    </source>
</evidence>
<organism evidence="2 3">
    <name type="scientific">Aquilegia coerulea</name>
    <name type="common">Rocky mountain columbine</name>
    <dbReference type="NCBI Taxonomy" id="218851"/>
    <lineage>
        <taxon>Eukaryota</taxon>
        <taxon>Viridiplantae</taxon>
        <taxon>Streptophyta</taxon>
        <taxon>Embryophyta</taxon>
        <taxon>Tracheophyta</taxon>
        <taxon>Spermatophyta</taxon>
        <taxon>Magnoliopsida</taxon>
        <taxon>Ranunculales</taxon>
        <taxon>Ranunculaceae</taxon>
        <taxon>Thalictroideae</taxon>
        <taxon>Aquilegia</taxon>
    </lineage>
</organism>
<feature type="compositionally biased region" description="Low complexity" evidence="1">
    <location>
        <begin position="26"/>
        <end position="47"/>
    </location>
</feature>
<sequence>MILSSINTTNNMVSLGESQPPPPPSSSCSETHSISSISSSNKIQRSQGRSMRTIRSTIFQKDFSCSFPVSGNNANSTNVTGISEILTDSVMDFRLAELATAAINNEKSCFETEELLDLSQAFSDFSSCSSDISGELQRLSCIPSPEALKGEAAGALLDQEPWLGFLQKGNLSSEIFDGISPENLEQAVKICLEGLESSSIDIKRSAAAKLTQRA</sequence>
<dbReference type="InParanoid" id="A0A2G5DKD6"/>
<evidence type="ECO:0000313" key="3">
    <source>
        <dbReference type="Proteomes" id="UP000230069"/>
    </source>
</evidence>
<gene>
    <name evidence="2" type="ORF">AQUCO_01800202v1</name>
</gene>
<feature type="compositionally biased region" description="Polar residues" evidence="1">
    <location>
        <begin position="1"/>
        <end position="17"/>
    </location>
</feature>
<dbReference type="OrthoDB" id="7537227at2759"/>
<accession>A0A2G5DKD6</accession>
<reference evidence="2 3" key="1">
    <citation type="submission" date="2017-09" db="EMBL/GenBank/DDBJ databases">
        <title>WGS assembly of Aquilegia coerulea Goldsmith.</title>
        <authorList>
            <person name="Hodges S."/>
            <person name="Kramer E."/>
            <person name="Nordborg M."/>
            <person name="Tomkins J."/>
            <person name="Borevitz J."/>
            <person name="Derieg N."/>
            <person name="Yan J."/>
            <person name="Mihaltcheva S."/>
            <person name="Hayes R.D."/>
            <person name="Rokhsar D."/>
        </authorList>
    </citation>
    <scope>NUCLEOTIDE SEQUENCE [LARGE SCALE GENOMIC DNA]</scope>
    <source>
        <strain evidence="3">cv. Goldsmith</strain>
    </source>
</reference>
<dbReference type="EMBL" id="KZ305035">
    <property type="protein sequence ID" value="PIA43974.1"/>
    <property type="molecule type" value="Genomic_DNA"/>
</dbReference>
<dbReference type="Proteomes" id="UP000230069">
    <property type="component" value="Unassembled WGS sequence"/>
</dbReference>
<proteinExistence type="predicted"/>
<feature type="region of interest" description="Disordered" evidence="1">
    <location>
        <begin position="1"/>
        <end position="51"/>
    </location>
</feature>
<protein>
    <submittedName>
        <fullName evidence="2">Uncharacterized protein</fullName>
    </submittedName>
</protein>